<gene>
    <name evidence="1" type="ORF">ENT80_04600</name>
</gene>
<accession>A0A7V4AMS1</accession>
<dbReference type="EMBL" id="DTAB01000262">
    <property type="protein sequence ID" value="HGN85435.1"/>
    <property type="molecule type" value="Genomic_DNA"/>
</dbReference>
<evidence type="ECO:0000313" key="1">
    <source>
        <dbReference type="EMBL" id="HGN85435.1"/>
    </source>
</evidence>
<comment type="caution">
    <text evidence="1">The sequence shown here is derived from an EMBL/GenBank/DDBJ whole genome shotgun (WGS) entry which is preliminary data.</text>
</comment>
<protein>
    <submittedName>
        <fullName evidence="1">Uncharacterized protein</fullName>
    </submittedName>
</protein>
<organism evidence="1">
    <name type="scientific">Thermus tengchongensis</name>
    <dbReference type="NCBI Taxonomy" id="1214928"/>
    <lineage>
        <taxon>Bacteria</taxon>
        <taxon>Thermotogati</taxon>
        <taxon>Deinococcota</taxon>
        <taxon>Deinococci</taxon>
        <taxon>Thermales</taxon>
        <taxon>Thermaceae</taxon>
        <taxon>Thermus</taxon>
    </lineage>
</organism>
<reference evidence="1" key="1">
    <citation type="journal article" date="2020" name="mSystems">
        <title>Genome- and Community-Level Interaction Insights into Carbon Utilization and Element Cycling Functions of Hydrothermarchaeota in Hydrothermal Sediment.</title>
        <authorList>
            <person name="Zhou Z."/>
            <person name="Liu Y."/>
            <person name="Xu W."/>
            <person name="Pan J."/>
            <person name="Luo Z.H."/>
            <person name="Li M."/>
        </authorList>
    </citation>
    <scope>NUCLEOTIDE SEQUENCE [LARGE SCALE GENOMIC DNA]</scope>
    <source>
        <strain evidence="1">SpSt-611</strain>
    </source>
</reference>
<proteinExistence type="predicted"/>
<dbReference type="AlphaFoldDB" id="A0A7V4AMS1"/>
<sequence length="79" mass="9018">MRLVLDRNSLEIEVYMEGDSLPAFWLAPYEPGEEVGEDEEVMEAPDWMAGILSPSSAWANWPWTSRPPLGHREGCRREA</sequence>
<name>A0A7V4AMS1_9DEIN</name>